<dbReference type="Proteomes" id="UP000617531">
    <property type="component" value="Unassembled WGS sequence"/>
</dbReference>
<reference evidence="2" key="1">
    <citation type="journal article" date="2014" name="Int. J. Syst. Evol. Microbiol.">
        <title>Complete genome sequence of Corynebacterium casei LMG S-19264T (=DSM 44701T), isolated from a smear-ripened cheese.</title>
        <authorList>
            <consortium name="US DOE Joint Genome Institute (JGI-PGF)"/>
            <person name="Walter F."/>
            <person name="Albersmeier A."/>
            <person name="Kalinowski J."/>
            <person name="Ruckert C."/>
        </authorList>
    </citation>
    <scope>NUCLEOTIDE SEQUENCE</scope>
    <source>
        <strain evidence="2">CGMCC 1.16548</strain>
    </source>
</reference>
<dbReference type="EMBL" id="BNAI01000001">
    <property type="protein sequence ID" value="GHF06922.1"/>
    <property type="molecule type" value="Genomic_DNA"/>
</dbReference>
<gene>
    <name evidence="2" type="ORF">GCM10011600_04450</name>
</gene>
<feature type="domain" description="SIP-like Rossmann fold" evidence="1">
    <location>
        <begin position="22"/>
        <end position="112"/>
    </location>
</feature>
<dbReference type="Pfam" id="PF04954">
    <property type="entry name" value="SIP"/>
    <property type="match status" value="1"/>
</dbReference>
<keyword evidence="3" id="KW-1185">Reference proteome</keyword>
<dbReference type="InterPro" id="IPR007037">
    <property type="entry name" value="SIP_rossman_dom"/>
</dbReference>
<comment type="caution">
    <text evidence="2">The sequence shown here is derived from an EMBL/GenBank/DDBJ whole genome shotgun (WGS) entry which is preliminary data.</text>
</comment>
<protein>
    <recommendedName>
        <fullName evidence="1">SIP-like Rossmann fold domain-containing protein</fullName>
    </recommendedName>
</protein>
<proteinExistence type="predicted"/>
<name>A0A8J3GNC7_9MICO</name>
<evidence type="ECO:0000313" key="3">
    <source>
        <dbReference type="Proteomes" id="UP000617531"/>
    </source>
</evidence>
<organism evidence="2 3">
    <name type="scientific">Pseudolysinimonas yzui</name>
    <dbReference type="NCBI Taxonomy" id="2708254"/>
    <lineage>
        <taxon>Bacteria</taxon>
        <taxon>Bacillati</taxon>
        <taxon>Actinomycetota</taxon>
        <taxon>Actinomycetes</taxon>
        <taxon>Micrococcales</taxon>
        <taxon>Microbacteriaceae</taxon>
        <taxon>Pseudolysinimonas</taxon>
    </lineage>
</organism>
<evidence type="ECO:0000313" key="2">
    <source>
        <dbReference type="EMBL" id="GHF06922.1"/>
    </source>
</evidence>
<evidence type="ECO:0000259" key="1">
    <source>
        <dbReference type="Pfam" id="PF04954"/>
    </source>
</evidence>
<accession>A0A8J3GNC7</accession>
<dbReference type="InterPro" id="IPR039261">
    <property type="entry name" value="FNR_nucleotide-bd"/>
</dbReference>
<dbReference type="RefSeq" id="WP_191281737.1">
    <property type="nucleotide sequence ID" value="NZ_BNAI01000001.1"/>
</dbReference>
<dbReference type="Gene3D" id="3.40.50.80">
    <property type="entry name" value="Nucleotide-binding domain of ferredoxin-NADP reductase (FNR) module"/>
    <property type="match status" value="1"/>
</dbReference>
<dbReference type="AlphaFoldDB" id="A0A8J3GNC7"/>
<reference evidence="2" key="2">
    <citation type="submission" date="2020-09" db="EMBL/GenBank/DDBJ databases">
        <authorList>
            <person name="Sun Q."/>
            <person name="Zhou Y."/>
        </authorList>
    </citation>
    <scope>NUCLEOTIDE SEQUENCE</scope>
    <source>
        <strain evidence="2">CGMCC 1.16548</strain>
    </source>
</reference>
<sequence length="118" mass="12836">MFLSDLLPATISWQPAVGDLVLLGAVEADLPIVETVLATLPVRARGQVFIEVESADAIRDLPAPGRVCVTWLCRDRGQSLGGAIDAWLGEMLPTDLEREHRVYGWVSGDRAARIRTNA</sequence>